<dbReference type="GO" id="GO:0008880">
    <property type="term" value="F:glucuronate isomerase activity"/>
    <property type="evidence" value="ECO:0007669"/>
    <property type="project" value="UniProtKB-UniRule"/>
</dbReference>
<dbReference type="Pfam" id="PF02614">
    <property type="entry name" value="UxaC"/>
    <property type="match status" value="1"/>
</dbReference>
<dbReference type="EMBL" id="FQZA01000010">
    <property type="protein sequence ID" value="SHJ49958.1"/>
    <property type="molecule type" value="Genomic_DNA"/>
</dbReference>
<evidence type="ECO:0000256" key="1">
    <source>
        <dbReference type="ARBA" id="ARBA00001165"/>
    </source>
</evidence>
<dbReference type="PANTHER" id="PTHR30068:SF4">
    <property type="entry name" value="URONATE ISOMERASE"/>
    <property type="match status" value="1"/>
</dbReference>
<dbReference type="InterPro" id="IPR032466">
    <property type="entry name" value="Metal_Hydrolase"/>
</dbReference>
<dbReference type="STRING" id="313368.SAMN04488012_11097"/>
<sequence length="472" mass="52614">MREIMPELDPDRLFPADARTRDIARQLHAGIADRPILSPHGHCDPSWFAENAPFSDPAHLFVVPDHYIFRMLVSQGVQLSDLGVPRVDGGPVETDPRKIWRRFAAHYHLFRGTPTRLWIDHALSHVFGVDAPLEPGTADAIYDQVDACLSKPEFRPRALFERFNIELLATTDSALDDLAHHDRIREAGLPGRVIPTYRPDAAIDPEYEGFAENVAQLGKLTGCDTASWDGYLEAHRSRRAYFRARGATATDHGHPTARTESLDADAAARLFRTCLSGEATSEEADAFRGQMLTEMARMSVEDGMTMQMHMGSHRNHSGPIMRSHGRDKGFDIPLRTDFVRALKPMLDTVGLEPNLRIILFTLDETTLSRELAPLAGVYPSLLLGPPWWFFDSPEGIMRFRQLTGETAGIYNTAGFNDDTRAFCSIPARHDVSRRVDCAWLAGLVADGRIGMNEAEEMAGQLTTDLVKKAYGL</sequence>
<reference evidence="8 9" key="1">
    <citation type="submission" date="2016-11" db="EMBL/GenBank/DDBJ databases">
        <authorList>
            <person name="Jaros S."/>
            <person name="Januszkiewicz K."/>
            <person name="Wedrychowicz H."/>
        </authorList>
    </citation>
    <scope>NUCLEOTIDE SEQUENCE [LARGE SCALE GENOMIC DNA]</scope>
    <source>
        <strain evidence="8 9">DSM 26892</strain>
    </source>
</reference>
<dbReference type="PANTHER" id="PTHR30068">
    <property type="entry name" value="URONATE ISOMERASE"/>
    <property type="match status" value="1"/>
</dbReference>
<organism evidence="8 9">
    <name type="scientific">Palleronia salina</name>
    <dbReference type="NCBI Taxonomy" id="313368"/>
    <lineage>
        <taxon>Bacteria</taxon>
        <taxon>Pseudomonadati</taxon>
        <taxon>Pseudomonadota</taxon>
        <taxon>Alphaproteobacteria</taxon>
        <taxon>Rhodobacterales</taxon>
        <taxon>Roseobacteraceae</taxon>
        <taxon>Palleronia</taxon>
    </lineage>
</organism>
<dbReference type="Proteomes" id="UP000184040">
    <property type="component" value="Unassembled WGS sequence"/>
</dbReference>
<gene>
    <name evidence="7" type="primary">uxaC</name>
    <name evidence="8" type="ORF">SAMN04488012_11097</name>
</gene>
<evidence type="ECO:0000313" key="9">
    <source>
        <dbReference type="Proteomes" id="UP000184040"/>
    </source>
</evidence>
<dbReference type="GO" id="GO:0042840">
    <property type="term" value="P:D-glucuronate catabolic process"/>
    <property type="evidence" value="ECO:0007669"/>
    <property type="project" value="TreeGrafter"/>
</dbReference>
<evidence type="ECO:0000256" key="7">
    <source>
        <dbReference type="HAMAP-Rule" id="MF_00675"/>
    </source>
</evidence>
<dbReference type="UniPathway" id="UPA00246"/>
<dbReference type="InterPro" id="IPR003766">
    <property type="entry name" value="Uronate_isomerase"/>
</dbReference>
<evidence type="ECO:0000313" key="8">
    <source>
        <dbReference type="EMBL" id="SHJ49958.1"/>
    </source>
</evidence>
<evidence type="ECO:0000256" key="4">
    <source>
        <dbReference type="ARBA" id="ARBA00012546"/>
    </source>
</evidence>
<evidence type="ECO:0000256" key="5">
    <source>
        <dbReference type="ARBA" id="ARBA00020555"/>
    </source>
</evidence>
<evidence type="ECO:0000256" key="3">
    <source>
        <dbReference type="ARBA" id="ARBA00008397"/>
    </source>
</evidence>
<protein>
    <recommendedName>
        <fullName evidence="5 7">Uronate isomerase</fullName>
        <ecNumber evidence="4 7">5.3.1.12</ecNumber>
    </recommendedName>
    <alternativeName>
        <fullName evidence="7">Glucuronate isomerase</fullName>
    </alternativeName>
    <alternativeName>
        <fullName evidence="7">Uronic isomerase</fullName>
    </alternativeName>
</protein>
<name>A0A1M6JTE1_9RHOB</name>
<proteinExistence type="inferred from homology"/>
<dbReference type="SUPFAM" id="SSF51556">
    <property type="entry name" value="Metallo-dependent hydrolases"/>
    <property type="match status" value="1"/>
</dbReference>
<evidence type="ECO:0000256" key="6">
    <source>
        <dbReference type="ARBA" id="ARBA00023235"/>
    </source>
</evidence>
<dbReference type="Gene3D" id="3.20.20.140">
    <property type="entry name" value="Metal-dependent hydrolases"/>
    <property type="match status" value="1"/>
</dbReference>
<dbReference type="Gene3D" id="1.10.2020.10">
    <property type="entry name" value="uronate isomerase, domain 2, chain A"/>
    <property type="match status" value="1"/>
</dbReference>
<comment type="pathway">
    <text evidence="2 7">Carbohydrate metabolism; pentose and glucuronate interconversion.</text>
</comment>
<comment type="catalytic activity">
    <reaction evidence="1 7">
        <text>D-glucuronate = D-fructuronate</text>
        <dbReference type="Rhea" id="RHEA:13049"/>
        <dbReference type="ChEBI" id="CHEBI:58720"/>
        <dbReference type="ChEBI" id="CHEBI:59863"/>
        <dbReference type="EC" id="5.3.1.12"/>
    </reaction>
</comment>
<evidence type="ECO:0000256" key="2">
    <source>
        <dbReference type="ARBA" id="ARBA00004892"/>
    </source>
</evidence>
<keyword evidence="9" id="KW-1185">Reference proteome</keyword>
<keyword evidence="6 7" id="KW-0413">Isomerase</keyword>
<accession>A0A1M6JTE1</accession>
<dbReference type="AlphaFoldDB" id="A0A1M6JTE1"/>
<comment type="similarity">
    <text evidence="3 7">Belongs to the metallo-dependent hydrolases superfamily. Uronate isomerase family.</text>
</comment>
<dbReference type="EC" id="5.3.1.12" evidence="4 7"/>
<dbReference type="GO" id="GO:0019698">
    <property type="term" value="P:D-galacturonate catabolic process"/>
    <property type="evidence" value="ECO:0007669"/>
    <property type="project" value="TreeGrafter"/>
</dbReference>
<dbReference type="NCBIfam" id="NF002794">
    <property type="entry name" value="PRK02925.1"/>
    <property type="match status" value="1"/>
</dbReference>
<dbReference type="HAMAP" id="MF_00675">
    <property type="entry name" value="UxaC"/>
    <property type="match status" value="1"/>
</dbReference>
<comment type="catalytic activity">
    <reaction evidence="7">
        <text>aldehydo-D-galacturonate = keto-D-tagaturonate</text>
        <dbReference type="Rhea" id="RHEA:27702"/>
        <dbReference type="ChEBI" id="CHEBI:12952"/>
        <dbReference type="ChEBI" id="CHEBI:17886"/>
    </reaction>
</comment>